<organism evidence="1">
    <name type="scientific">Neopestalotiopsis nebuloides deltaflexivirus 1</name>
    <dbReference type="NCBI Taxonomy" id="3162603"/>
    <lineage>
        <taxon>Viruses</taxon>
        <taxon>Riboviria</taxon>
        <taxon>Orthornavirae</taxon>
        <taxon>Kitrinoviricota</taxon>
        <taxon>Alsuviricetes</taxon>
        <taxon>Tymovirales</taxon>
        <taxon>Deltaflexiviridae</taxon>
        <taxon>Deltaflexivirus</taxon>
    </lineage>
</organism>
<protein>
    <recommendedName>
        <fullName evidence="2">Coat protein</fullName>
    </recommendedName>
</protein>
<evidence type="ECO:0000313" key="1">
    <source>
        <dbReference type="EMBL" id="XBR32757.1"/>
    </source>
</evidence>
<accession>A0AAU7NIP2</accession>
<dbReference type="EMBL" id="PP882846">
    <property type="protein sequence ID" value="XBR32757.1"/>
    <property type="molecule type" value="Genomic_RNA"/>
</dbReference>
<name>A0AAU7NIP2_9VIRU</name>
<evidence type="ECO:0008006" key="2">
    <source>
        <dbReference type="Google" id="ProtNLM"/>
    </source>
</evidence>
<sequence length="173" mass="18319">MTEINLLGDLSELRASRVNFNIVIEVTGIEGSGVKDLASLPGLAPFLQGRAYASLVKDSLMVQATGDVEQQRAVNVYCAVIPTGLPTSPASAAHVQRVPGSCFVQHSVTTSGAPVQLRFPDGVATQLKPKPVWGEQPALAYYFQVLGGQQTSVARIRLSGLLEVGGIGFVQTW</sequence>
<reference evidence="1" key="1">
    <citation type="submission" date="2024-06" db="EMBL/GenBank/DDBJ databases">
        <authorList>
            <person name="Wu M.C."/>
        </authorList>
    </citation>
    <scope>NUCLEOTIDE SEQUENCE</scope>
    <source>
        <strain evidence="1">N-7</strain>
    </source>
</reference>
<proteinExistence type="predicted"/>